<feature type="transmembrane region" description="Helical" evidence="1">
    <location>
        <begin position="80"/>
        <end position="112"/>
    </location>
</feature>
<keyword evidence="1" id="KW-1133">Transmembrane helix</keyword>
<protein>
    <submittedName>
        <fullName evidence="2">Uncharacterized protein</fullName>
    </submittedName>
</protein>
<dbReference type="EMBL" id="ASPP01007218">
    <property type="protein sequence ID" value="ETO27503.1"/>
    <property type="molecule type" value="Genomic_DNA"/>
</dbReference>
<dbReference type="Proteomes" id="UP000023152">
    <property type="component" value="Unassembled WGS sequence"/>
</dbReference>
<dbReference type="AlphaFoldDB" id="X6NNJ9"/>
<keyword evidence="1" id="KW-0812">Transmembrane</keyword>
<evidence type="ECO:0000313" key="2">
    <source>
        <dbReference type="EMBL" id="ETO27503.1"/>
    </source>
</evidence>
<organism evidence="2 3">
    <name type="scientific">Reticulomyxa filosa</name>
    <dbReference type="NCBI Taxonomy" id="46433"/>
    <lineage>
        <taxon>Eukaryota</taxon>
        <taxon>Sar</taxon>
        <taxon>Rhizaria</taxon>
        <taxon>Retaria</taxon>
        <taxon>Foraminifera</taxon>
        <taxon>Monothalamids</taxon>
        <taxon>Reticulomyxidae</taxon>
        <taxon>Reticulomyxa</taxon>
    </lineage>
</organism>
<reference evidence="2 3" key="1">
    <citation type="journal article" date="2013" name="Curr. Biol.">
        <title>The Genome of the Foraminiferan Reticulomyxa filosa.</title>
        <authorList>
            <person name="Glockner G."/>
            <person name="Hulsmann N."/>
            <person name="Schleicher M."/>
            <person name="Noegel A.A."/>
            <person name="Eichinger L."/>
            <person name="Gallinger C."/>
            <person name="Pawlowski J."/>
            <person name="Sierra R."/>
            <person name="Euteneuer U."/>
            <person name="Pillet L."/>
            <person name="Moustafa A."/>
            <person name="Platzer M."/>
            <person name="Groth M."/>
            <person name="Szafranski K."/>
            <person name="Schliwa M."/>
        </authorList>
    </citation>
    <scope>NUCLEOTIDE SEQUENCE [LARGE SCALE GENOMIC DNA]</scope>
</reference>
<keyword evidence="3" id="KW-1185">Reference proteome</keyword>
<sequence length="203" mass="23669">MTKMDFSVCDEYLLKLGLVIPLRRVGPETLNKKKIQNNKHKQIEQQLQTIQYIKYSFPDLSIDIISMEEKLLLNLSDTGIHFFFVLYVHVFILFVSFVLVCFITAVRTFFWAKKGGDPRYRRPPPKGKRGQFRLIISGISSDTTAEEIRKWAESEKLQSIALTDVYNRHGMVKNSVLSLSYCFFMKLLLHTKKGNNKKKRAKE</sequence>
<evidence type="ECO:0000313" key="3">
    <source>
        <dbReference type="Proteomes" id="UP000023152"/>
    </source>
</evidence>
<keyword evidence="1" id="KW-0472">Membrane</keyword>
<gene>
    <name evidence="2" type="ORF">RFI_09627</name>
</gene>
<proteinExistence type="predicted"/>
<comment type="caution">
    <text evidence="2">The sequence shown here is derived from an EMBL/GenBank/DDBJ whole genome shotgun (WGS) entry which is preliminary data.</text>
</comment>
<evidence type="ECO:0000256" key="1">
    <source>
        <dbReference type="SAM" id="Phobius"/>
    </source>
</evidence>
<name>X6NNJ9_RETFI</name>
<accession>X6NNJ9</accession>